<accession>A0ABT0RCQ0</accession>
<gene>
    <name evidence="2" type="ORF">LZ519_01555</name>
</gene>
<proteinExistence type="predicted"/>
<keyword evidence="3" id="KW-1185">Reference proteome</keyword>
<comment type="caution">
    <text evidence="2">The sequence shown here is derived from an EMBL/GenBank/DDBJ whole genome shotgun (WGS) entry which is preliminary data.</text>
</comment>
<feature type="region of interest" description="Disordered" evidence="1">
    <location>
        <begin position="98"/>
        <end position="125"/>
    </location>
</feature>
<organism evidence="2 3">
    <name type="scientific">Sphingomonas anseongensis</name>
    <dbReference type="NCBI Taxonomy" id="2908207"/>
    <lineage>
        <taxon>Bacteria</taxon>
        <taxon>Pseudomonadati</taxon>
        <taxon>Pseudomonadota</taxon>
        <taxon>Alphaproteobacteria</taxon>
        <taxon>Sphingomonadales</taxon>
        <taxon>Sphingomonadaceae</taxon>
        <taxon>Sphingomonas</taxon>
    </lineage>
</organism>
<reference evidence="2" key="1">
    <citation type="submission" date="2022-05" db="EMBL/GenBank/DDBJ databases">
        <authorList>
            <person name="Jo J.-H."/>
            <person name="Im W.-T."/>
        </authorList>
    </citation>
    <scope>NUCLEOTIDE SEQUENCE</scope>
    <source>
        <strain evidence="2">RG327</strain>
    </source>
</reference>
<feature type="compositionally biased region" description="Basic residues" evidence="1">
    <location>
        <begin position="102"/>
        <end position="117"/>
    </location>
</feature>
<dbReference type="EMBL" id="JAMGBC010000001">
    <property type="protein sequence ID" value="MCL6678009.1"/>
    <property type="molecule type" value="Genomic_DNA"/>
</dbReference>
<protein>
    <recommendedName>
        <fullName evidence="4">DUF3618 domain-containing protein</fullName>
    </recommendedName>
</protein>
<evidence type="ECO:0000313" key="2">
    <source>
        <dbReference type="EMBL" id="MCL6678009.1"/>
    </source>
</evidence>
<evidence type="ECO:0000256" key="1">
    <source>
        <dbReference type="SAM" id="MobiDB-lite"/>
    </source>
</evidence>
<evidence type="ECO:0008006" key="4">
    <source>
        <dbReference type="Google" id="ProtNLM"/>
    </source>
</evidence>
<name>A0ABT0RCQ0_9SPHN</name>
<dbReference type="Proteomes" id="UP001165343">
    <property type="component" value="Unassembled WGS sequence"/>
</dbReference>
<dbReference type="RefSeq" id="WP_249866987.1">
    <property type="nucleotide sequence ID" value="NZ_JAMGBC010000001.1"/>
</dbReference>
<sequence length="125" mass="13478">MIADPPAVVEARRRADDARERMMSSFEALLTRARQMPEKLAPGNLARGAWEAAKSKGADVAEDAVDAVRKRPVAASSAVAALALFIAREPLMDLAGKLMSSKPKKKPAKAAKAKARKQRVEKVDE</sequence>
<evidence type="ECO:0000313" key="3">
    <source>
        <dbReference type="Proteomes" id="UP001165343"/>
    </source>
</evidence>